<comment type="caution">
    <text evidence="2">The sequence shown here is derived from an EMBL/GenBank/DDBJ whole genome shotgun (WGS) entry which is preliminary data.</text>
</comment>
<proteinExistence type="predicted"/>
<feature type="transmembrane region" description="Helical" evidence="1">
    <location>
        <begin position="93"/>
        <end position="110"/>
    </location>
</feature>
<evidence type="ECO:0000313" key="3">
    <source>
        <dbReference type="Proteomes" id="UP001156670"/>
    </source>
</evidence>
<protein>
    <submittedName>
        <fullName evidence="2">Uncharacterized protein</fullName>
    </submittedName>
</protein>
<accession>A0ABQ5XUJ4</accession>
<gene>
    <name evidence="2" type="ORF">GCM10007901_30140</name>
</gene>
<dbReference type="InterPro" id="IPR058068">
    <property type="entry name" value="LIC_13387-like"/>
</dbReference>
<keyword evidence="1" id="KW-1133">Transmembrane helix</keyword>
<keyword evidence="3" id="KW-1185">Reference proteome</keyword>
<organism evidence="2 3">
    <name type="scientific">Dyella acidisoli</name>
    <dbReference type="NCBI Taxonomy" id="1867834"/>
    <lineage>
        <taxon>Bacteria</taxon>
        <taxon>Pseudomonadati</taxon>
        <taxon>Pseudomonadota</taxon>
        <taxon>Gammaproteobacteria</taxon>
        <taxon>Lysobacterales</taxon>
        <taxon>Rhodanobacteraceae</taxon>
        <taxon>Dyella</taxon>
    </lineage>
</organism>
<evidence type="ECO:0000313" key="2">
    <source>
        <dbReference type="EMBL" id="GLQ94063.1"/>
    </source>
</evidence>
<reference evidence="3" key="1">
    <citation type="journal article" date="2019" name="Int. J. Syst. Evol. Microbiol.">
        <title>The Global Catalogue of Microorganisms (GCM) 10K type strain sequencing project: providing services to taxonomists for standard genome sequencing and annotation.</title>
        <authorList>
            <consortium name="The Broad Institute Genomics Platform"/>
            <consortium name="The Broad Institute Genome Sequencing Center for Infectious Disease"/>
            <person name="Wu L."/>
            <person name="Ma J."/>
        </authorList>
    </citation>
    <scope>NUCLEOTIDE SEQUENCE [LARGE SCALE GENOMIC DNA]</scope>
    <source>
        <strain evidence="3">NBRC 111980</strain>
    </source>
</reference>
<evidence type="ECO:0000256" key="1">
    <source>
        <dbReference type="SAM" id="Phobius"/>
    </source>
</evidence>
<sequence>MKPYLLLRIAAILMLLFAVGHTTGGLSFWSPAGETDVLRAMRSFHFDAMGVSRTYLDFYLGFGYIISVYLLVQAVAFWQLASIAKSDAHRVRPLIGSFFLASVASVVLSWKFVFVVPVIASAAVAVCLGLAFYAARNREGA</sequence>
<feature type="transmembrane region" description="Helical" evidence="1">
    <location>
        <begin position="59"/>
        <end position="81"/>
    </location>
</feature>
<dbReference type="EMBL" id="BSOB01000028">
    <property type="protein sequence ID" value="GLQ94063.1"/>
    <property type="molecule type" value="Genomic_DNA"/>
</dbReference>
<keyword evidence="1" id="KW-0812">Transmembrane</keyword>
<feature type="transmembrane region" description="Helical" evidence="1">
    <location>
        <begin position="116"/>
        <end position="135"/>
    </location>
</feature>
<dbReference type="Proteomes" id="UP001156670">
    <property type="component" value="Unassembled WGS sequence"/>
</dbReference>
<dbReference type="RefSeq" id="WP_284321766.1">
    <property type="nucleotide sequence ID" value="NZ_BSOB01000028.1"/>
</dbReference>
<name>A0ABQ5XUJ4_9GAMM</name>
<dbReference type="NCBIfam" id="NF047765">
    <property type="entry name" value="LIC_13387_fam"/>
    <property type="match status" value="1"/>
</dbReference>
<keyword evidence="1" id="KW-0472">Membrane</keyword>